<gene>
    <name evidence="2" type="ORF">HYPSUDRAFT_56602</name>
</gene>
<dbReference type="AlphaFoldDB" id="A0A0D2NRZ9"/>
<feature type="domain" description="NmrA-like" evidence="1">
    <location>
        <begin position="4"/>
        <end position="87"/>
    </location>
</feature>
<dbReference type="InterPro" id="IPR051783">
    <property type="entry name" value="NAD(P)-dependent_oxidoreduct"/>
</dbReference>
<dbReference type="Gene3D" id="3.40.50.720">
    <property type="entry name" value="NAD(P)-binding Rossmann-like Domain"/>
    <property type="match status" value="1"/>
</dbReference>
<keyword evidence="3" id="KW-1185">Reference proteome</keyword>
<dbReference type="EMBL" id="KN817577">
    <property type="protein sequence ID" value="KJA19466.1"/>
    <property type="molecule type" value="Genomic_DNA"/>
</dbReference>
<organism evidence="2 3">
    <name type="scientific">Hypholoma sublateritium (strain FD-334 SS-4)</name>
    <dbReference type="NCBI Taxonomy" id="945553"/>
    <lineage>
        <taxon>Eukaryota</taxon>
        <taxon>Fungi</taxon>
        <taxon>Dikarya</taxon>
        <taxon>Basidiomycota</taxon>
        <taxon>Agaricomycotina</taxon>
        <taxon>Agaricomycetes</taxon>
        <taxon>Agaricomycetidae</taxon>
        <taxon>Agaricales</taxon>
        <taxon>Agaricineae</taxon>
        <taxon>Strophariaceae</taxon>
        <taxon>Hypholoma</taxon>
    </lineage>
</organism>
<dbReference type="GO" id="GO:0004029">
    <property type="term" value="F:aldehyde dehydrogenase (NAD+) activity"/>
    <property type="evidence" value="ECO:0007669"/>
    <property type="project" value="TreeGrafter"/>
</dbReference>
<accession>A0A0D2NRZ9</accession>
<dbReference type="GO" id="GO:0005737">
    <property type="term" value="C:cytoplasm"/>
    <property type="evidence" value="ECO:0007669"/>
    <property type="project" value="TreeGrafter"/>
</dbReference>
<dbReference type="OMA" id="EWGYEMA"/>
<dbReference type="SUPFAM" id="SSF51735">
    <property type="entry name" value="NAD(P)-binding Rossmann-fold domains"/>
    <property type="match status" value="1"/>
</dbReference>
<evidence type="ECO:0000313" key="2">
    <source>
        <dbReference type="EMBL" id="KJA19466.1"/>
    </source>
</evidence>
<evidence type="ECO:0000313" key="3">
    <source>
        <dbReference type="Proteomes" id="UP000054270"/>
    </source>
</evidence>
<protein>
    <recommendedName>
        <fullName evidence="1">NmrA-like domain-containing protein</fullName>
    </recommendedName>
</protein>
<dbReference type="Pfam" id="PF05368">
    <property type="entry name" value="NmrA"/>
    <property type="match status" value="1"/>
</dbReference>
<reference evidence="3" key="1">
    <citation type="submission" date="2014-04" db="EMBL/GenBank/DDBJ databases">
        <title>Evolutionary Origins and Diversification of the Mycorrhizal Mutualists.</title>
        <authorList>
            <consortium name="DOE Joint Genome Institute"/>
            <consortium name="Mycorrhizal Genomics Consortium"/>
            <person name="Kohler A."/>
            <person name="Kuo A."/>
            <person name="Nagy L.G."/>
            <person name="Floudas D."/>
            <person name="Copeland A."/>
            <person name="Barry K.W."/>
            <person name="Cichocki N."/>
            <person name="Veneault-Fourrey C."/>
            <person name="LaButti K."/>
            <person name="Lindquist E.A."/>
            <person name="Lipzen A."/>
            <person name="Lundell T."/>
            <person name="Morin E."/>
            <person name="Murat C."/>
            <person name="Riley R."/>
            <person name="Ohm R."/>
            <person name="Sun H."/>
            <person name="Tunlid A."/>
            <person name="Henrissat B."/>
            <person name="Grigoriev I.V."/>
            <person name="Hibbett D.S."/>
            <person name="Martin F."/>
        </authorList>
    </citation>
    <scope>NUCLEOTIDE SEQUENCE [LARGE SCALE GENOMIC DNA]</scope>
    <source>
        <strain evidence="3">FD-334 SS-4</strain>
    </source>
</reference>
<name>A0A0D2NRZ9_HYPSF</name>
<dbReference type="Proteomes" id="UP000054270">
    <property type="component" value="Unassembled WGS sequence"/>
</dbReference>
<evidence type="ECO:0000259" key="1">
    <source>
        <dbReference type="Pfam" id="PF05368"/>
    </source>
</evidence>
<dbReference type="InterPro" id="IPR008030">
    <property type="entry name" value="NmrA-like"/>
</dbReference>
<proteinExistence type="predicted"/>
<dbReference type="PANTHER" id="PTHR48079">
    <property type="entry name" value="PROTEIN YEEZ"/>
    <property type="match status" value="1"/>
</dbReference>
<sequence>MSTKTNILITGVTGYIGGSVLDRFLKRPDFSTFKITVLVRSPEKAKKLEAHNVHAVVGSHSDVPLMESLAADSDVVIATADADNYEAAIATLQGLKKRHAATGKAPILIHTSGTGVLTDHAAGDYATETIYDDSNPDQIETLADTQLHRNVDLEIVRADKEGYLKSYIILPSTIYGIASNVLVDQGIQNPHSIQVPALIRAALDRGQAGTVGAGKNLWPDVDIDDVADLYLVLFDAIRKDPSVPGHGREGYYFGENGEHNMYEVGKAIGDALVALGQSATPDPTPFTKEETDKYFGGTYLGTNSRARANRSRAIGWKPIKTKADFLASIRPEVEALAKARKA</sequence>
<dbReference type="InterPro" id="IPR036291">
    <property type="entry name" value="NAD(P)-bd_dom_sf"/>
</dbReference>
<dbReference type="STRING" id="945553.A0A0D2NRZ9"/>
<dbReference type="PANTHER" id="PTHR48079:SF6">
    <property type="entry name" value="NAD(P)-BINDING DOMAIN-CONTAINING PROTEIN-RELATED"/>
    <property type="match status" value="1"/>
</dbReference>
<dbReference type="OrthoDB" id="10262413at2759"/>